<evidence type="ECO:0000313" key="9">
    <source>
        <dbReference type="Proteomes" id="UP000576550"/>
    </source>
</evidence>
<evidence type="ECO:0000313" key="8">
    <source>
        <dbReference type="EMBL" id="HHX99369.1"/>
    </source>
</evidence>
<feature type="transmembrane region" description="Helical" evidence="6">
    <location>
        <begin position="105"/>
        <end position="128"/>
    </location>
</feature>
<keyword evidence="3 6" id="KW-0812">Transmembrane</keyword>
<dbReference type="EMBL" id="DUTP01000003">
    <property type="protein sequence ID" value="HHX99369.1"/>
    <property type="molecule type" value="Genomic_DNA"/>
</dbReference>
<dbReference type="Proteomes" id="UP000576550">
    <property type="component" value="Unassembled WGS sequence"/>
</dbReference>
<evidence type="ECO:0000256" key="5">
    <source>
        <dbReference type="ARBA" id="ARBA00023136"/>
    </source>
</evidence>
<evidence type="ECO:0000256" key="4">
    <source>
        <dbReference type="ARBA" id="ARBA00022989"/>
    </source>
</evidence>
<feature type="transmembrane region" description="Helical" evidence="6">
    <location>
        <begin position="168"/>
        <end position="189"/>
    </location>
</feature>
<protein>
    <recommendedName>
        <fullName evidence="7">VTT domain-containing protein</fullName>
    </recommendedName>
</protein>
<feature type="transmembrane region" description="Helical" evidence="6">
    <location>
        <begin position="21"/>
        <end position="40"/>
    </location>
</feature>
<feature type="transmembrane region" description="Helical" evidence="6">
    <location>
        <begin position="134"/>
        <end position="156"/>
    </location>
</feature>
<evidence type="ECO:0000256" key="6">
    <source>
        <dbReference type="SAM" id="Phobius"/>
    </source>
</evidence>
<reference evidence="8 9" key="1">
    <citation type="journal article" date="2020" name="Biotechnol. Biofuels">
        <title>New insights from the biogas microbiome by comprehensive genome-resolved metagenomics of nearly 1600 species originating from multiple anaerobic digesters.</title>
        <authorList>
            <person name="Campanaro S."/>
            <person name="Treu L."/>
            <person name="Rodriguez-R L.M."/>
            <person name="Kovalovszki A."/>
            <person name="Ziels R.M."/>
            <person name="Maus I."/>
            <person name="Zhu X."/>
            <person name="Kougias P.G."/>
            <person name="Basile A."/>
            <person name="Luo G."/>
            <person name="Schluter A."/>
            <person name="Konstantinidis K.T."/>
            <person name="Angelidaki I."/>
        </authorList>
    </citation>
    <scope>NUCLEOTIDE SEQUENCE [LARGE SCALE GENOMIC DNA]</scope>
    <source>
        <strain evidence="8">AS05jafATM_89</strain>
    </source>
</reference>
<feature type="domain" description="VTT" evidence="7">
    <location>
        <begin position="30"/>
        <end position="156"/>
    </location>
</feature>
<dbReference type="PANTHER" id="PTHR42709:SF6">
    <property type="entry name" value="UNDECAPRENYL PHOSPHATE TRANSPORTER A"/>
    <property type="match status" value="1"/>
</dbReference>
<evidence type="ECO:0000256" key="3">
    <source>
        <dbReference type="ARBA" id="ARBA00022692"/>
    </source>
</evidence>
<dbReference type="InterPro" id="IPR051311">
    <property type="entry name" value="DedA_domain"/>
</dbReference>
<feature type="transmembrane region" description="Helical" evidence="6">
    <location>
        <begin position="46"/>
        <end position="71"/>
    </location>
</feature>
<proteinExistence type="predicted"/>
<dbReference type="Pfam" id="PF09335">
    <property type="entry name" value="VTT_dom"/>
    <property type="match status" value="1"/>
</dbReference>
<comment type="subcellular location">
    <subcellularLocation>
        <location evidence="1">Cell membrane</location>
        <topology evidence="1">Multi-pass membrane protein</topology>
    </subcellularLocation>
</comment>
<dbReference type="PANTHER" id="PTHR42709">
    <property type="entry name" value="ALKALINE PHOSPHATASE LIKE PROTEIN"/>
    <property type="match status" value="1"/>
</dbReference>
<keyword evidence="2" id="KW-1003">Cell membrane</keyword>
<dbReference type="AlphaFoldDB" id="A0A832QC40"/>
<name>A0A832QC40_9BACT</name>
<accession>A0A832QC40</accession>
<organism evidence="8 9">
    <name type="scientific">Candidatus Dojkabacteria bacterium</name>
    <dbReference type="NCBI Taxonomy" id="2099670"/>
    <lineage>
        <taxon>Bacteria</taxon>
        <taxon>Candidatus Dojkabacteria</taxon>
    </lineage>
</organism>
<evidence type="ECO:0000256" key="2">
    <source>
        <dbReference type="ARBA" id="ARBA00022475"/>
    </source>
</evidence>
<keyword evidence="4 6" id="KW-1133">Transmembrane helix</keyword>
<evidence type="ECO:0000256" key="1">
    <source>
        <dbReference type="ARBA" id="ARBA00004651"/>
    </source>
</evidence>
<dbReference type="InterPro" id="IPR032816">
    <property type="entry name" value="VTT_dom"/>
</dbReference>
<dbReference type="GO" id="GO:0005886">
    <property type="term" value="C:plasma membrane"/>
    <property type="evidence" value="ECO:0007669"/>
    <property type="project" value="UniProtKB-SubCell"/>
</dbReference>
<keyword evidence="5 6" id="KW-0472">Membrane</keyword>
<sequence length="207" mass="22929">MISDLLMTATIWMGKFGYPGIFIASVGILPAEVVIVMVAAQKPTELIPIAATTAIGEVVGALLTYLVGYYFRNKDILKFLNGKGKFLNISEAAFKKGKKDLSKKGFLYILLTRFTPGLRVLTLVVAGYLESNLFTTSVAVFIGTFIYAYAFAYLGAEIGFNWFQIKGILDTVNNVLTFLTTLVVAIILYKNRKKVKKFVKRIIGKKE</sequence>
<evidence type="ECO:0000259" key="7">
    <source>
        <dbReference type="Pfam" id="PF09335"/>
    </source>
</evidence>
<gene>
    <name evidence="8" type="ORF">GX533_01655</name>
</gene>
<comment type="caution">
    <text evidence="8">The sequence shown here is derived from an EMBL/GenBank/DDBJ whole genome shotgun (WGS) entry which is preliminary data.</text>
</comment>